<keyword evidence="3" id="KW-1185">Reference proteome</keyword>
<feature type="compositionally biased region" description="Polar residues" evidence="1">
    <location>
        <begin position="273"/>
        <end position="283"/>
    </location>
</feature>
<evidence type="ECO:0000313" key="3">
    <source>
        <dbReference type="Proteomes" id="UP001219525"/>
    </source>
</evidence>
<dbReference type="InterPro" id="IPR004354">
    <property type="entry name" value="Meiotic_Rec114"/>
</dbReference>
<proteinExistence type="predicted"/>
<feature type="region of interest" description="Disordered" evidence="1">
    <location>
        <begin position="251"/>
        <end position="319"/>
    </location>
</feature>
<dbReference type="AlphaFoldDB" id="A0AAD6VM57"/>
<feature type="compositionally biased region" description="Polar residues" evidence="1">
    <location>
        <begin position="290"/>
        <end position="301"/>
    </location>
</feature>
<accession>A0AAD6VM57</accession>
<comment type="caution">
    <text evidence="2">The sequence shown here is derived from an EMBL/GenBank/DDBJ whole genome shotgun (WGS) entry which is preliminary data.</text>
</comment>
<protein>
    <submittedName>
        <fullName evidence="2">Uncharacterized protein</fullName>
    </submittedName>
</protein>
<evidence type="ECO:0000313" key="2">
    <source>
        <dbReference type="EMBL" id="KAJ7217124.1"/>
    </source>
</evidence>
<feature type="compositionally biased region" description="Polar residues" evidence="1">
    <location>
        <begin position="251"/>
        <end position="265"/>
    </location>
</feature>
<dbReference type="EMBL" id="JARJCW010000014">
    <property type="protein sequence ID" value="KAJ7217124.1"/>
    <property type="molecule type" value="Genomic_DNA"/>
</dbReference>
<sequence>MATSSSSTTETKTYLLEKYSRAYSAKKENGSSEWQHFTNPILRLILDTKLSPEKAESFRLRIVWTMNGGASSGAAQQDIVLEDLDLLAFSSLNEKADSAPLKGVYRDTTFGLRYLYIPESSENQNVYRRFQVSFSTSAATLQLVDAIRNVCPCKTTEPSPQERRRAAAVPVPSVPRVQPAAPDNVFFTQPMEQPIPRPNPTALVSQLQRMPTMQTLDYAMLAPGSSQALLPSSELDPPFVHYSSPRSIDTLSGPSVYAPSSSDPQPNFPKPSSFPTLPVTSSPPKLASFPESSPPASTADSTLMPPPPPPSNPSAKADSQSLVSALRDATELYDLPHSALARLVGDVVREDGFVRLLENLSSMWAMKALTPA</sequence>
<dbReference type="GO" id="GO:0007131">
    <property type="term" value="P:reciprocal meiotic recombination"/>
    <property type="evidence" value="ECO:0007669"/>
    <property type="project" value="InterPro"/>
</dbReference>
<dbReference type="Pfam" id="PF03525">
    <property type="entry name" value="Meiotic_rec114"/>
    <property type="match status" value="1"/>
</dbReference>
<name>A0AAD6VM57_9AGAR</name>
<evidence type="ECO:0000256" key="1">
    <source>
        <dbReference type="SAM" id="MobiDB-lite"/>
    </source>
</evidence>
<dbReference type="Proteomes" id="UP001219525">
    <property type="component" value="Unassembled WGS sequence"/>
</dbReference>
<organism evidence="2 3">
    <name type="scientific">Mycena pura</name>
    <dbReference type="NCBI Taxonomy" id="153505"/>
    <lineage>
        <taxon>Eukaryota</taxon>
        <taxon>Fungi</taxon>
        <taxon>Dikarya</taxon>
        <taxon>Basidiomycota</taxon>
        <taxon>Agaricomycotina</taxon>
        <taxon>Agaricomycetes</taxon>
        <taxon>Agaricomycetidae</taxon>
        <taxon>Agaricales</taxon>
        <taxon>Marasmiineae</taxon>
        <taxon>Mycenaceae</taxon>
        <taxon>Mycena</taxon>
    </lineage>
</organism>
<gene>
    <name evidence="2" type="ORF">GGX14DRAFT_440429</name>
</gene>
<reference evidence="2" key="1">
    <citation type="submission" date="2023-03" db="EMBL/GenBank/DDBJ databases">
        <title>Massive genome expansion in bonnet fungi (Mycena s.s.) driven by repeated elements and novel gene families across ecological guilds.</title>
        <authorList>
            <consortium name="Lawrence Berkeley National Laboratory"/>
            <person name="Harder C.B."/>
            <person name="Miyauchi S."/>
            <person name="Viragh M."/>
            <person name="Kuo A."/>
            <person name="Thoen E."/>
            <person name="Andreopoulos B."/>
            <person name="Lu D."/>
            <person name="Skrede I."/>
            <person name="Drula E."/>
            <person name="Henrissat B."/>
            <person name="Morin E."/>
            <person name="Kohler A."/>
            <person name="Barry K."/>
            <person name="LaButti K."/>
            <person name="Morin E."/>
            <person name="Salamov A."/>
            <person name="Lipzen A."/>
            <person name="Mereny Z."/>
            <person name="Hegedus B."/>
            <person name="Baldrian P."/>
            <person name="Stursova M."/>
            <person name="Weitz H."/>
            <person name="Taylor A."/>
            <person name="Grigoriev I.V."/>
            <person name="Nagy L.G."/>
            <person name="Martin F."/>
            <person name="Kauserud H."/>
        </authorList>
    </citation>
    <scope>NUCLEOTIDE SEQUENCE</scope>
    <source>
        <strain evidence="2">9144</strain>
    </source>
</reference>